<dbReference type="Proteomes" id="UP001353858">
    <property type="component" value="Unassembled WGS sequence"/>
</dbReference>
<keyword evidence="3" id="KW-1185">Reference proteome</keyword>
<evidence type="ECO:0000256" key="1">
    <source>
        <dbReference type="SAM" id="MobiDB-lite"/>
    </source>
</evidence>
<dbReference type="AlphaFoldDB" id="A0AAN7PZM4"/>
<organism evidence="2 3">
    <name type="scientific">Aquatica leii</name>
    <dbReference type="NCBI Taxonomy" id="1421715"/>
    <lineage>
        <taxon>Eukaryota</taxon>
        <taxon>Metazoa</taxon>
        <taxon>Ecdysozoa</taxon>
        <taxon>Arthropoda</taxon>
        <taxon>Hexapoda</taxon>
        <taxon>Insecta</taxon>
        <taxon>Pterygota</taxon>
        <taxon>Neoptera</taxon>
        <taxon>Endopterygota</taxon>
        <taxon>Coleoptera</taxon>
        <taxon>Polyphaga</taxon>
        <taxon>Elateriformia</taxon>
        <taxon>Elateroidea</taxon>
        <taxon>Lampyridae</taxon>
        <taxon>Luciolinae</taxon>
        <taxon>Aquatica</taxon>
    </lineage>
</organism>
<name>A0AAN7PZM4_9COLE</name>
<gene>
    <name evidence="2" type="ORF">RN001_013115</name>
</gene>
<feature type="region of interest" description="Disordered" evidence="1">
    <location>
        <begin position="1"/>
        <end position="23"/>
    </location>
</feature>
<reference evidence="3" key="1">
    <citation type="submission" date="2023-01" db="EMBL/GenBank/DDBJ databases">
        <title>Key to firefly adult light organ development and bioluminescence: homeobox transcription factors regulate luciferase expression and transportation to peroxisome.</title>
        <authorList>
            <person name="Fu X."/>
        </authorList>
    </citation>
    <scope>NUCLEOTIDE SEQUENCE [LARGE SCALE GENOMIC DNA]</scope>
</reference>
<evidence type="ECO:0000313" key="2">
    <source>
        <dbReference type="EMBL" id="KAK4873755.1"/>
    </source>
</evidence>
<sequence length="151" mass="16785">MLLEKKPLGLHKDEYTNDSDGVKTKKSLNELAENTNQHPDDNLLSQAEVARLSLQLANIEPLYDLFSQVQDDIETTSDNLEIEYAETSAFEDKYFKLISVAKVYLANYDSTAVKSRSPNNSKQTTESTNHSSAPTPKSPDIVVIGECSENS</sequence>
<accession>A0AAN7PZM4</accession>
<protein>
    <submittedName>
        <fullName evidence="2">Uncharacterized protein</fullName>
    </submittedName>
</protein>
<feature type="region of interest" description="Disordered" evidence="1">
    <location>
        <begin position="112"/>
        <end position="151"/>
    </location>
</feature>
<comment type="caution">
    <text evidence="2">The sequence shown here is derived from an EMBL/GenBank/DDBJ whole genome shotgun (WGS) entry which is preliminary data.</text>
</comment>
<feature type="compositionally biased region" description="Polar residues" evidence="1">
    <location>
        <begin position="112"/>
        <end position="135"/>
    </location>
</feature>
<dbReference type="EMBL" id="JARPUR010000006">
    <property type="protein sequence ID" value="KAK4873755.1"/>
    <property type="molecule type" value="Genomic_DNA"/>
</dbReference>
<evidence type="ECO:0000313" key="3">
    <source>
        <dbReference type="Proteomes" id="UP001353858"/>
    </source>
</evidence>
<proteinExistence type="predicted"/>